<dbReference type="EMBL" id="JAMQGP010000002">
    <property type="protein sequence ID" value="MCM2678903.1"/>
    <property type="molecule type" value="Genomic_DNA"/>
</dbReference>
<evidence type="ECO:0000313" key="3">
    <source>
        <dbReference type="Proteomes" id="UP001165393"/>
    </source>
</evidence>
<name>A0AA41W503_9GAMM</name>
<dbReference type="Proteomes" id="UP001165393">
    <property type="component" value="Unassembled WGS sequence"/>
</dbReference>
<feature type="chain" id="PRO_5041292165" description="DUF5666 domain-containing protein" evidence="1">
    <location>
        <begin position="22"/>
        <end position="192"/>
    </location>
</feature>
<evidence type="ECO:0008006" key="4">
    <source>
        <dbReference type="Google" id="ProtNLM"/>
    </source>
</evidence>
<evidence type="ECO:0000256" key="1">
    <source>
        <dbReference type="SAM" id="SignalP"/>
    </source>
</evidence>
<accession>A0AA41W503</accession>
<dbReference type="PROSITE" id="PS51257">
    <property type="entry name" value="PROKAR_LIPOPROTEIN"/>
    <property type="match status" value="1"/>
</dbReference>
<organism evidence="2 3">
    <name type="scientific">Echinimonas agarilytica</name>
    <dbReference type="NCBI Taxonomy" id="1215918"/>
    <lineage>
        <taxon>Bacteria</taxon>
        <taxon>Pseudomonadati</taxon>
        <taxon>Pseudomonadota</taxon>
        <taxon>Gammaproteobacteria</taxon>
        <taxon>Alteromonadales</taxon>
        <taxon>Echinimonadaceae</taxon>
        <taxon>Echinimonas</taxon>
    </lineage>
</organism>
<keyword evidence="1" id="KW-0732">Signal</keyword>
<proteinExistence type="predicted"/>
<dbReference type="RefSeq" id="WP_251260278.1">
    <property type="nucleotide sequence ID" value="NZ_JAMQGP010000002.1"/>
</dbReference>
<dbReference type="AlphaFoldDB" id="A0AA41W503"/>
<feature type="signal peptide" evidence="1">
    <location>
        <begin position="1"/>
        <end position="21"/>
    </location>
</feature>
<evidence type="ECO:0000313" key="2">
    <source>
        <dbReference type="EMBL" id="MCM2678903.1"/>
    </source>
</evidence>
<reference evidence="2 3" key="1">
    <citation type="journal article" date="2013" name="Antonie Van Leeuwenhoek">
        <title>Echinimonas agarilytica gen. nov., sp. nov., a new gammaproteobacterium isolated from the sea urchin Strongylocentrotus intermedius.</title>
        <authorList>
            <person name="Nedashkovskaya O.I."/>
            <person name="Stenkova A.M."/>
            <person name="Zhukova N.V."/>
            <person name="Van Trappen S."/>
            <person name="Lee J.S."/>
            <person name="Kim S.B."/>
        </authorList>
    </citation>
    <scope>NUCLEOTIDE SEQUENCE [LARGE SCALE GENOMIC DNA]</scope>
    <source>
        <strain evidence="2 3">KMM 6351</strain>
    </source>
</reference>
<comment type="caution">
    <text evidence="2">The sequence shown here is derived from an EMBL/GenBank/DDBJ whole genome shotgun (WGS) entry which is preliminary data.</text>
</comment>
<keyword evidence="3" id="KW-1185">Reference proteome</keyword>
<protein>
    <recommendedName>
        <fullName evidence="4">DUF5666 domain-containing protein</fullName>
    </recommendedName>
</protein>
<gene>
    <name evidence="2" type="ORF">NAF29_04335</name>
</gene>
<sequence length="192" mass="20776">MNRNCMVLCVGFIASMLTACATAPSPGETIIEPEVLQSNTITSNSKIVGIDYPSRTLTISRAGQQVTLVASPRVSNFEQLRVGDLVSTEYTESFAVRVQASEGSARIENREQLDMSKEGTEPSISASEVTEVIADILVIDKVNQTVTLKGPTGGEFTLPVRRHPEHLERVEVGDQVVVTYKKAVAISVTQQP</sequence>